<dbReference type="UniPathway" id="UPA00223"/>
<dbReference type="AlphaFoldDB" id="V5SAD7"/>
<name>V5SAD7_9HYPH</name>
<dbReference type="InterPro" id="IPR000701">
    <property type="entry name" value="SuccDH_FuR_B_TM-su"/>
</dbReference>
<evidence type="ECO:0000256" key="9">
    <source>
        <dbReference type="ARBA" id="ARBA00022617"/>
    </source>
</evidence>
<protein>
    <recommendedName>
        <fullName evidence="6">Succinate dehydrogenase hydrophobic membrane anchor subunit</fullName>
    </recommendedName>
</protein>
<organism evidence="17 18">
    <name type="scientific">Hyphomicrobium nitrativorans NL23</name>
    <dbReference type="NCBI Taxonomy" id="1029756"/>
    <lineage>
        <taxon>Bacteria</taxon>
        <taxon>Pseudomonadati</taxon>
        <taxon>Pseudomonadota</taxon>
        <taxon>Alphaproteobacteria</taxon>
        <taxon>Hyphomicrobiales</taxon>
        <taxon>Hyphomicrobiaceae</taxon>
        <taxon>Hyphomicrobium</taxon>
    </lineage>
</organism>
<dbReference type="Gene3D" id="1.20.1300.10">
    <property type="entry name" value="Fumarate reductase/succinate dehydrogenase, transmembrane subunit"/>
    <property type="match status" value="1"/>
</dbReference>
<dbReference type="PATRIC" id="fig|1029756.8.peg.367"/>
<evidence type="ECO:0000256" key="14">
    <source>
        <dbReference type="ARBA" id="ARBA00023004"/>
    </source>
</evidence>
<keyword evidence="14" id="KW-0408">Iron</keyword>
<dbReference type="CDD" id="cd03495">
    <property type="entry name" value="SQR_TypeC_SdhD_like"/>
    <property type="match status" value="1"/>
</dbReference>
<dbReference type="GO" id="GO:0006099">
    <property type="term" value="P:tricarboxylic acid cycle"/>
    <property type="evidence" value="ECO:0007669"/>
    <property type="project" value="UniProtKB-UniPathway"/>
</dbReference>
<feature type="transmembrane region" description="Helical" evidence="16">
    <location>
        <begin position="59"/>
        <end position="77"/>
    </location>
</feature>
<dbReference type="Proteomes" id="UP000018542">
    <property type="component" value="Chromosome"/>
</dbReference>
<evidence type="ECO:0000256" key="6">
    <source>
        <dbReference type="ARBA" id="ARBA00019425"/>
    </source>
</evidence>
<evidence type="ECO:0000313" key="18">
    <source>
        <dbReference type="Proteomes" id="UP000018542"/>
    </source>
</evidence>
<dbReference type="KEGG" id="hni:W911_01735"/>
<dbReference type="InterPro" id="IPR014312">
    <property type="entry name" value="Succ_DH_anchor"/>
</dbReference>
<keyword evidence="8" id="KW-0816">Tricarboxylic acid cycle</keyword>
<sequence length="126" mass="13176">MTMRTPLKNVRYLGSAKEGTDHFWTQRVTGAANALLAAFAVCLALSLVGADYATVKATLAKPLVALPLLLFVVSAAIHMRLGMQIVIEDYVHGEGAKIALVVANTFFAVAVGAAGVFSILKIAFGG</sequence>
<keyword evidence="12" id="KW-0249">Electron transport</keyword>
<dbReference type="InterPro" id="IPR034804">
    <property type="entry name" value="SQR/QFR_C/D"/>
</dbReference>
<comment type="pathway">
    <text evidence="4">Carbohydrate metabolism; tricarboxylic acid cycle.</text>
</comment>
<keyword evidence="10 16" id="KW-0812">Transmembrane</keyword>
<comment type="subunit">
    <text evidence="5">Part of an enzyme complex containing four subunits: a flavoprotein, an iron-sulfur protein, plus two membrane-anchoring proteins, SdhC and SdhD.</text>
</comment>
<dbReference type="EMBL" id="CP006912">
    <property type="protein sequence ID" value="AHB47402.1"/>
    <property type="molecule type" value="Genomic_DNA"/>
</dbReference>
<evidence type="ECO:0000256" key="1">
    <source>
        <dbReference type="ARBA" id="ARBA00001971"/>
    </source>
</evidence>
<evidence type="ECO:0000256" key="10">
    <source>
        <dbReference type="ARBA" id="ARBA00022692"/>
    </source>
</evidence>
<dbReference type="Pfam" id="PF01127">
    <property type="entry name" value="Sdh_cyt"/>
    <property type="match status" value="1"/>
</dbReference>
<dbReference type="GO" id="GO:0046872">
    <property type="term" value="F:metal ion binding"/>
    <property type="evidence" value="ECO:0007669"/>
    <property type="project" value="UniProtKB-KW"/>
</dbReference>
<evidence type="ECO:0000313" key="17">
    <source>
        <dbReference type="EMBL" id="AHB47402.1"/>
    </source>
</evidence>
<evidence type="ECO:0000256" key="4">
    <source>
        <dbReference type="ARBA" id="ARBA00005163"/>
    </source>
</evidence>
<dbReference type="GO" id="GO:0020037">
    <property type="term" value="F:heme binding"/>
    <property type="evidence" value="ECO:0007669"/>
    <property type="project" value="InterPro"/>
</dbReference>
<accession>V5SAD7</accession>
<feature type="transmembrane region" description="Helical" evidence="16">
    <location>
        <begin position="34"/>
        <end position="53"/>
    </location>
</feature>
<evidence type="ECO:0000256" key="8">
    <source>
        <dbReference type="ARBA" id="ARBA00022532"/>
    </source>
</evidence>
<comment type="subcellular location">
    <subcellularLocation>
        <location evidence="3">Membrane</location>
        <topology evidence="3">Multi-pass membrane protein</topology>
    </subcellularLocation>
</comment>
<keyword evidence="11" id="KW-0479">Metal-binding</keyword>
<evidence type="ECO:0000256" key="7">
    <source>
        <dbReference type="ARBA" id="ARBA00022448"/>
    </source>
</evidence>
<evidence type="ECO:0000256" key="16">
    <source>
        <dbReference type="SAM" id="Phobius"/>
    </source>
</evidence>
<proteinExistence type="predicted"/>
<dbReference type="GO" id="GO:0016020">
    <property type="term" value="C:membrane"/>
    <property type="evidence" value="ECO:0007669"/>
    <property type="project" value="UniProtKB-SubCell"/>
</dbReference>
<feature type="transmembrane region" description="Helical" evidence="16">
    <location>
        <begin position="98"/>
        <end position="124"/>
    </location>
</feature>
<evidence type="ECO:0000256" key="12">
    <source>
        <dbReference type="ARBA" id="ARBA00022982"/>
    </source>
</evidence>
<dbReference type="SUPFAM" id="SSF81343">
    <property type="entry name" value="Fumarate reductase respiratory complex transmembrane subunits"/>
    <property type="match status" value="1"/>
</dbReference>
<evidence type="ECO:0000256" key="5">
    <source>
        <dbReference type="ARBA" id="ARBA00011558"/>
    </source>
</evidence>
<keyword evidence="18" id="KW-1185">Reference proteome</keyword>
<dbReference type="HOGENOM" id="CLU_151315_0_0_5"/>
<reference evidence="17 18" key="1">
    <citation type="journal article" date="2014" name="Genome Announc.">
        <title>Complete Genome Sequence of Hyphomicrobium nitrativorans Strain NL23, a Denitrifying Bacterium Isolated from Biofilm of a Methanol-Fed Denitrification System Treating Seawater at the Montreal Biodome.</title>
        <authorList>
            <person name="Martineau C."/>
            <person name="Villeneuve C."/>
            <person name="Mauffrey F."/>
            <person name="Villemur R."/>
        </authorList>
    </citation>
    <scope>NUCLEOTIDE SEQUENCE [LARGE SCALE GENOMIC DNA]</scope>
    <source>
        <strain evidence="17">NL23</strain>
    </source>
</reference>
<evidence type="ECO:0000256" key="11">
    <source>
        <dbReference type="ARBA" id="ARBA00022723"/>
    </source>
</evidence>
<evidence type="ECO:0000256" key="13">
    <source>
        <dbReference type="ARBA" id="ARBA00022989"/>
    </source>
</evidence>
<evidence type="ECO:0000256" key="3">
    <source>
        <dbReference type="ARBA" id="ARBA00004141"/>
    </source>
</evidence>
<dbReference type="OrthoDB" id="9809280at2"/>
<comment type="cofactor">
    <cofactor evidence="1">
        <name>heme</name>
        <dbReference type="ChEBI" id="CHEBI:30413"/>
    </cofactor>
</comment>
<comment type="function">
    <text evidence="2">Membrane-anchoring subunit of succinate dehydrogenase (SDH).</text>
</comment>
<dbReference type="NCBIfam" id="TIGR02968">
    <property type="entry name" value="succ_dehyd_anc"/>
    <property type="match status" value="1"/>
</dbReference>
<evidence type="ECO:0000256" key="2">
    <source>
        <dbReference type="ARBA" id="ARBA00004050"/>
    </source>
</evidence>
<gene>
    <name evidence="17" type="ORF">W911_01735</name>
</gene>
<keyword evidence="9" id="KW-0349">Heme</keyword>
<keyword evidence="7" id="KW-0813">Transport</keyword>
<keyword evidence="15 16" id="KW-0472">Membrane</keyword>
<evidence type="ECO:0000256" key="15">
    <source>
        <dbReference type="ARBA" id="ARBA00023136"/>
    </source>
</evidence>
<keyword evidence="13 16" id="KW-1133">Transmembrane helix</keyword>
<dbReference type="STRING" id="1029756.W911_01735"/>